<feature type="domain" description="L-asparaginase N-terminal" evidence="2">
    <location>
        <begin position="6"/>
        <end position="194"/>
    </location>
</feature>
<dbReference type="Proteomes" id="UP000313948">
    <property type="component" value="Chromosome"/>
</dbReference>
<dbReference type="PIRSF" id="PIRSF001220">
    <property type="entry name" value="L-ASNase_gatD"/>
    <property type="match status" value="1"/>
</dbReference>
<dbReference type="Gene3D" id="3.40.50.40">
    <property type="match status" value="1"/>
</dbReference>
<dbReference type="InterPro" id="IPR027475">
    <property type="entry name" value="Asparaginase/glutaminase_AS2"/>
</dbReference>
<evidence type="ECO:0000259" key="2">
    <source>
        <dbReference type="Pfam" id="PF00710"/>
    </source>
</evidence>
<dbReference type="InterPro" id="IPR037152">
    <property type="entry name" value="L-asparaginase_N_sf"/>
</dbReference>
<feature type="active site" evidence="1">
    <location>
        <position position="90"/>
    </location>
</feature>
<gene>
    <name evidence="4" type="ORF">FE251_09095</name>
</gene>
<dbReference type="InterPro" id="IPR027473">
    <property type="entry name" value="L-asparaginase_C"/>
</dbReference>
<dbReference type="PROSITE" id="PS51732">
    <property type="entry name" value="ASN_GLN_ASE_3"/>
    <property type="match status" value="1"/>
</dbReference>
<dbReference type="PIRSF" id="PIRSF500176">
    <property type="entry name" value="L_ASNase"/>
    <property type="match status" value="1"/>
</dbReference>
<dbReference type="PANTHER" id="PTHR11707:SF28">
    <property type="entry name" value="60 KDA LYSOPHOSPHOLIPASE"/>
    <property type="match status" value="1"/>
</dbReference>
<evidence type="ECO:0000313" key="4">
    <source>
        <dbReference type="EMBL" id="QDB79512.1"/>
    </source>
</evidence>
<sequence length="332" mass="33888">MEQPTLAVAAMGGTIGMVAPTPGAAAEPRLDADALVRVVPHLGELATLRTTTVTTKPSASVDVDDVLTTLEWARAQVDDGAAGVLVTHGTDTLEETAYLLDVLWDRPAPLVVTGAMRSTDVPGTDAPSNLLAAARCALAPQARERGVLVVLSDEVHLAARVTKEASTGPRAFASPGHGPAGRLHEGEVRFFSAPPARPAPLPAPGPGPVDVALVEATLADDGRVVRAVLDAGFGAVVVDGGGLGHVSAATSRELLAAVRRGVVAVVSSRTVRGGTGRATYGYEGSETRLLAGGVLMAGELSGRKARLLLHVLVRAGLRGEALAAALEEHSRV</sequence>
<dbReference type="PROSITE" id="PS00917">
    <property type="entry name" value="ASN_GLN_ASE_2"/>
    <property type="match status" value="1"/>
</dbReference>
<dbReference type="InterPro" id="IPR036152">
    <property type="entry name" value="Asp/glu_Ase-like_sf"/>
</dbReference>
<dbReference type="SMART" id="SM00870">
    <property type="entry name" value="Asparaginase"/>
    <property type="match status" value="1"/>
</dbReference>
<protein>
    <submittedName>
        <fullName evidence="4">Asparaginase</fullName>
    </submittedName>
</protein>
<proteinExistence type="predicted"/>
<reference evidence="4 5" key="1">
    <citation type="submission" date="2019-05" db="EMBL/GenBank/DDBJ databases">
        <title>Georgenia *** sp. nov., and Georgenia *** sp. nov., isolated from the intestinal contents of plateau pika (Ochotona curzoniae) in the Qinghai-Tibet plateau of China.</title>
        <authorList>
            <person name="Tian Z."/>
        </authorList>
    </citation>
    <scope>NUCLEOTIDE SEQUENCE [LARGE SCALE GENOMIC DNA]</scope>
    <source>
        <strain evidence="4 5">Z294</strain>
    </source>
</reference>
<dbReference type="Pfam" id="PF00710">
    <property type="entry name" value="Asparaginase"/>
    <property type="match status" value="1"/>
</dbReference>
<dbReference type="Pfam" id="PF17763">
    <property type="entry name" value="Asparaginase_C"/>
    <property type="match status" value="1"/>
</dbReference>
<evidence type="ECO:0000256" key="1">
    <source>
        <dbReference type="PROSITE-ProRule" id="PRU10100"/>
    </source>
</evidence>
<dbReference type="PANTHER" id="PTHR11707">
    <property type="entry name" value="L-ASPARAGINASE"/>
    <property type="match status" value="1"/>
</dbReference>
<dbReference type="PRINTS" id="PR00139">
    <property type="entry name" value="ASNGLNASE"/>
</dbReference>
<dbReference type="EMBL" id="CP040899">
    <property type="protein sequence ID" value="QDB79512.1"/>
    <property type="molecule type" value="Genomic_DNA"/>
</dbReference>
<dbReference type="SUPFAM" id="SSF53774">
    <property type="entry name" value="Glutaminase/Asparaginase"/>
    <property type="match status" value="1"/>
</dbReference>
<dbReference type="SFLD" id="SFLDS00057">
    <property type="entry name" value="Glutaminase/Asparaginase"/>
    <property type="match status" value="1"/>
</dbReference>
<dbReference type="InterPro" id="IPR006034">
    <property type="entry name" value="Asparaginase/glutaminase-like"/>
</dbReference>
<organism evidence="4 5">
    <name type="scientific">Georgenia wutianyii</name>
    <dbReference type="NCBI Taxonomy" id="2585135"/>
    <lineage>
        <taxon>Bacteria</taxon>
        <taxon>Bacillati</taxon>
        <taxon>Actinomycetota</taxon>
        <taxon>Actinomycetes</taxon>
        <taxon>Micrococcales</taxon>
        <taxon>Bogoriellaceae</taxon>
        <taxon>Georgenia</taxon>
    </lineage>
</organism>
<name>A0ABX5VLY8_9MICO</name>
<dbReference type="InterPro" id="IPR040919">
    <property type="entry name" value="Asparaginase_C"/>
</dbReference>
<dbReference type="InterPro" id="IPR027474">
    <property type="entry name" value="L-asparaginase_N"/>
</dbReference>
<dbReference type="RefSeq" id="WP_139948551.1">
    <property type="nucleotide sequence ID" value="NZ_CP040899.1"/>
</dbReference>
<evidence type="ECO:0000313" key="5">
    <source>
        <dbReference type="Proteomes" id="UP000313948"/>
    </source>
</evidence>
<accession>A0ABX5VLY8</accession>
<keyword evidence="5" id="KW-1185">Reference proteome</keyword>
<evidence type="ECO:0000259" key="3">
    <source>
        <dbReference type="Pfam" id="PF17763"/>
    </source>
</evidence>
<feature type="domain" description="Asparaginase/glutaminase C-terminal" evidence="3">
    <location>
        <begin position="210"/>
        <end position="323"/>
    </location>
</feature>
<dbReference type="Gene3D" id="3.40.50.1170">
    <property type="entry name" value="L-asparaginase, N-terminal domain"/>
    <property type="match status" value="1"/>
</dbReference>